<evidence type="ECO:0000256" key="1">
    <source>
        <dbReference type="ARBA" id="ARBA00007114"/>
    </source>
</evidence>
<accession>A0A423XD65</accession>
<feature type="compositionally biased region" description="Acidic residues" evidence="2">
    <location>
        <begin position="91"/>
        <end position="107"/>
    </location>
</feature>
<dbReference type="AlphaFoldDB" id="A0A423XD65"/>
<dbReference type="FunCoup" id="A0A423XD65">
    <property type="interactions" value="790"/>
</dbReference>
<dbReference type="InParanoid" id="A0A423XD65"/>
<comment type="caution">
    <text evidence="3">The sequence shown here is derived from an EMBL/GenBank/DDBJ whole genome shotgun (WGS) entry which is preliminary data.</text>
</comment>
<evidence type="ECO:0008006" key="5">
    <source>
        <dbReference type="Google" id="ProtNLM"/>
    </source>
</evidence>
<evidence type="ECO:0000313" key="4">
    <source>
        <dbReference type="Proteomes" id="UP000285146"/>
    </source>
</evidence>
<proteinExistence type="inferred from homology"/>
<organism evidence="3 4">
    <name type="scientific">Cytospora leucostoma</name>
    <dbReference type="NCBI Taxonomy" id="1230097"/>
    <lineage>
        <taxon>Eukaryota</taxon>
        <taxon>Fungi</taxon>
        <taxon>Dikarya</taxon>
        <taxon>Ascomycota</taxon>
        <taxon>Pezizomycotina</taxon>
        <taxon>Sordariomycetes</taxon>
        <taxon>Sordariomycetidae</taxon>
        <taxon>Diaporthales</taxon>
        <taxon>Cytosporaceae</taxon>
        <taxon>Cytospora</taxon>
    </lineage>
</organism>
<dbReference type="GO" id="GO:0030688">
    <property type="term" value="C:preribosome, small subunit precursor"/>
    <property type="evidence" value="ECO:0007669"/>
    <property type="project" value="TreeGrafter"/>
</dbReference>
<evidence type="ECO:0000313" key="3">
    <source>
        <dbReference type="EMBL" id="ROW13937.1"/>
    </source>
</evidence>
<dbReference type="InterPro" id="IPR007955">
    <property type="entry name" value="Bystin"/>
</dbReference>
<reference evidence="3 4" key="1">
    <citation type="submission" date="2015-09" db="EMBL/GenBank/DDBJ databases">
        <title>Host preference determinants of Valsa canker pathogens revealed by comparative genomics.</title>
        <authorList>
            <person name="Yin Z."/>
            <person name="Huang L."/>
        </authorList>
    </citation>
    <scope>NUCLEOTIDE SEQUENCE [LARGE SCALE GENOMIC DNA]</scope>
    <source>
        <strain evidence="3 4">SXYLt</strain>
    </source>
</reference>
<dbReference type="GO" id="GO:0006364">
    <property type="term" value="P:rRNA processing"/>
    <property type="evidence" value="ECO:0007669"/>
    <property type="project" value="TreeGrafter"/>
</dbReference>
<feature type="region of interest" description="Disordered" evidence="2">
    <location>
        <begin position="1"/>
        <end position="107"/>
    </location>
</feature>
<protein>
    <recommendedName>
        <fullName evidence="5">Bystin domain-containing protein</fullName>
    </recommendedName>
</protein>
<dbReference type="GO" id="GO:0030515">
    <property type="term" value="F:snoRNA binding"/>
    <property type="evidence" value="ECO:0007669"/>
    <property type="project" value="TreeGrafter"/>
</dbReference>
<dbReference type="GO" id="GO:0005737">
    <property type="term" value="C:cytoplasm"/>
    <property type="evidence" value="ECO:0007669"/>
    <property type="project" value="TreeGrafter"/>
</dbReference>
<dbReference type="PANTHER" id="PTHR12821">
    <property type="entry name" value="BYSTIN"/>
    <property type="match status" value="1"/>
</dbReference>
<comment type="similarity">
    <text evidence="1">Belongs to the bystin family.</text>
</comment>
<keyword evidence="4" id="KW-1185">Reference proteome</keyword>
<dbReference type="PANTHER" id="PTHR12821:SF0">
    <property type="entry name" value="BYSTIN"/>
    <property type="match status" value="1"/>
</dbReference>
<dbReference type="EMBL" id="LKEB01000016">
    <property type="protein sequence ID" value="ROW13937.1"/>
    <property type="molecule type" value="Genomic_DNA"/>
</dbReference>
<name>A0A423XD65_9PEZI</name>
<evidence type="ECO:0000256" key="2">
    <source>
        <dbReference type="SAM" id="MobiDB-lite"/>
    </source>
</evidence>
<gene>
    <name evidence="3" type="ORF">VPNG_04164</name>
</gene>
<dbReference type="Proteomes" id="UP000285146">
    <property type="component" value="Unassembled WGS sequence"/>
</dbReference>
<dbReference type="OrthoDB" id="2192561at2759"/>
<dbReference type="STRING" id="1230097.A0A423XD65"/>
<sequence length="488" mass="54332">MPKATTPVSERQGRRHNPLDADILGGSGILRSGKTGKKTKAEKTEENFVNPKQSARILQLGRELADEDEKPEAGAQPQRSAFDVDSRFAPEDEGDADAYDDEEAWGEEEEIELDEAEISPEDLAMFNKFMTAEEDPLLKHGWDRKPGEGEEQQAGTNLADLIMEKIQAFETNGGDREEMGGMDDFQEPEEDLPPKVIEVYAKCGMILSRWRSGPLPKPVKILPTVPDWERIVDITQPENWTPNAIFAMSRIFSSSKPAVVQRWLEIVVLPRVREDIYETKKLNVHLYNALKKSLYKPSAFFKGIVFAMIGSGTCTLREAHIVSSVMSRVSIPVLHSAAGLKGLCDLAAQQASNGESAAATNIFIKTLLDKGLALPYQVIDALVFFFLRFRSLDPASVKEAEALDRPSENKIGRQLPVLWHQCLLSFAQRYRNDINEDQREALLDLLLTHGHSGMGPEIRRELVAGRGRGVPVEAPAHTFDGDDTMQVD</sequence>
<dbReference type="Pfam" id="PF05291">
    <property type="entry name" value="Bystin"/>
    <property type="match status" value="1"/>
</dbReference>
<dbReference type="GO" id="GO:0005730">
    <property type="term" value="C:nucleolus"/>
    <property type="evidence" value="ECO:0007669"/>
    <property type="project" value="TreeGrafter"/>
</dbReference>